<accession>A0AAV9GYJ1</accession>
<evidence type="ECO:0000313" key="4">
    <source>
        <dbReference type="EMBL" id="KAK4453438.1"/>
    </source>
</evidence>
<gene>
    <name evidence="4" type="ORF">QBC34DRAFT_205993</name>
</gene>
<sequence>MKQAVLLLSAAAAALVTPKAFEADQAVISNDNSEAHWWDSITQSYGLQSLADSFEHAIKDAEAALDHDHDHDDDGHHHHGGNGKHGHHGHHPGDTTKTIYELISSNKHTTRFAALVDEHDDIKSLLQDTKANHTLFIPTDRAFERLPHHGDDGDDKDKPKKPPAHIICAILAYHVAPGLWPSRRLYFTHTLPTELTSPSLGSHPQRLRISSSLIFGTRLNFFSKLVVKDIAAKNGLIHAVDFILVPPPPTAKILQLLPNTFSTLSLGLENTGLGEELADLTFEGGTFFAPTNRAFTRLGPRANAFLFSDRGKKYLKALIKYSIVANETLYSDAFYKRKGGEDVDAERDYWHVDLPSLLEDKPISVDVRTWKGWVSIVANGYTRVAVQDVLARDGVLQVVNSVLFPPRRGGRHEWVDEEEREWEVEEIVERLEGYVERERESGMGDL</sequence>
<feature type="compositionally biased region" description="Basic residues" evidence="1">
    <location>
        <begin position="77"/>
        <end position="90"/>
    </location>
</feature>
<dbReference type="Proteomes" id="UP001321760">
    <property type="component" value="Unassembled WGS sequence"/>
</dbReference>
<evidence type="ECO:0000256" key="2">
    <source>
        <dbReference type="SAM" id="SignalP"/>
    </source>
</evidence>
<dbReference type="EMBL" id="MU865920">
    <property type="protein sequence ID" value="KAK4453438.1"/>
    <property type="molecule type" value="Genomic_DNA"/>
</dbReference>
<feature type="signal peptide" evidence="2">
    <location>
        <begin position="1"/>
        <end position="18"/>
    </location>
</feature>
<protein>
    <submittedName>
        <fullName evidence="4">Fasciclin domain family protein</fullName>
    </submittedName>
</protein>
<feature type="domain" description="FAS1" evidence="3">
    <location>
        <begin position="96"/>
        <end position="244"/>
    </location>
</feature>
<comment type="caution">
    <text evidence="4">The sequence shown here is derived from an EMBL/GenBank/DDBJ whole genome shotgun (WGS) entry which is preliminary data.</text>
</comment>
<keyword evidence="5" id="KW-1185">Reference proteome</keyword>
<evidence type="ECO:0000313" key="5">
    <source>
        <dbReference type="Proteomes" id="UP001321760"/>
    </source>
</evidence>
<organism evidence="4 5">
    <name type="scientific">Podospora aff. communis PSN243</name>
    <dbReference type="NCBI Taxonomy" id="3040156"/>
    <lineage>
        <taxon>Eukaryota</taxon>
        <taxon>Fungi</taxon>
        <taxon>Dikarya</taxon>
        <taxon>Ascomycota</taxon>
        <taxon>Pezizomycotina</taxon>
        <taxon>Sordariomycetes</taxon>
        <taxon>Sordariomycetidae</taxon>
        <taxon>Sordariales</taxon>
        <taxon>Podosporaceae</taxon>
        <taxon>Podospora</taxon>
    </lineage>
</organism>
<dbReference type="Pfam" id="PF02469">
    <property type="entry name" value="Fasciclin"/>
    <property type="match status" value="2"/>
</dbReference>
<dbReference type="Gene3D" id="2.30.180.10">
    <property type="entry name" value="FAS1 domain"/>
    <property type="match status" value="2"/>
</dbReference>
<dbReference type="SMART" id="SM00554">
    <property type="entry name" value="FAS1"/>
    <property type="match status" value="2"/>
</dbReference>
<dbReference type="InterPro" id="IPR036378">
    <property type="entry name" value="FAS1_dom_sf"/>
</dbReference>
<keyword evidence="2" id="KW-0732">Signal</keyword>
<dbReference type="InterPro" id="IPR050904">
    <property type="entry name" value="Adhesion/Biosynth-related"/>
</dbReference>
<dbReference type="AlphaFoldDB" id="A0AAV9GYJ1"/>
<dbReference type="PANTHER" id="PTHR10900:SF125">
    <property type="entry name" value="FAS1 DOMAIN-CONTAINING PROTEIN YLR001C"/>
    <property type="match status" value="1"/>
</dbReference>
<feature type="compositionally biased region" description="Basic and acidic residues" evidence="1">
    <location>
        <begin position="67"/>
        <end position="76"/>
    </location>
</feature>
<evidence type="ECO:0000259" key="3">
    <source>
        <dbReference type="PROSITE" id="PS50213"/>
    </source>
</evidence>
<dbReference type="SUPFAM" id="SSF82153">
    <property type="entry name" value="FAS1 domain"/>
    <property type="match status" value="2"/>
</dbReference>
<proteinExistence type="predicted"/>
<reference evidence="4" key="2">
    <citation type="submission" date="2023-05" db="EMBL/GenBank/DDBJ databases">
        <authorList>
            <consortium name="Lawrence Berkeley National Laboratory"/>
            <person name="Steindorff A."/>
            <person name="Hensen N."/>
            <person name="Bonometti L."/>
            <person name="Westerberg I."/>
            <person name="Brannstrom I.O."/>
            <person name="Guillou S."/>
            <person name="Cros-Aarteil S."/>
            <person name="Calhoun S."/>
            <person name="Haridas S."/>
            <person name="Kuo A."/>
            <person name="Mondo S."/>
            <person name="Pangilinan J."/>
            <person name="Riley R."/>
            <person name="Labutti K."/>
            <person name="Andreopoulos B."/>
            <person name="Lipzen A."/>
            <person name="Chen C."/>
            <person name="Yanf M."/>
            <person name="Daum C."/>
            <person name="Ng V."/>
            <person name="Clum A."/>
            <person name="Ohm R."/>
            <person name="Martin F."/>
            <person name="Silar P."/>
            <person name="Natvig D."/>
            <person name="Lalanne C."/>
            <person name="Gautier V."/>
            <person name="Ament-Velasquez S.L."/>
            <person name="Kruys A."/>
            <person name="Hutchinson M.I."/>
            <person name="Powell A.J."/>
            <person name="Barry K."/>
            <person name="Miller A.N."/>
            <person name="Grigoriev I.V."/>
            <person name="Debuchy R."/>
            <person name="Gladieux P."/>
            <person name="Thoren M.H."/>
            <person name="Johannesson H."/>
        </authorList>
    </citation>
    <scope>NUCLEOTIDE SEQUENCE</scope>
    <source>
        <strain evidence="4">PSN243</strain>
    </source>
</reference>
<name>A0AAV9GYJ1_9PEZI</name>
<feature type="region of interest" description="Disordered" evidence="1">
    <location>
        <begin position="67"/>
        <end position="96"/>
    </location>
</feature>
<reference evidence="4" key="1">
    <citation type="journal article" date="2023" name="Mol. Phylogenet. Evol.">
        <title>Genome-scale phylogeny and comparative genomics of the fungal order Sordariales.</title>
        <authorList>
            <person name="Hensen N."/>
            <person name="Bonometti L."/>
            <person name="Westerberg I."/>
            <person name="Brannstrom I.O."/>
            <person name="Guillou S."/>
            <person name="Cros-Aarteil S."/>
            <person name="Calhoun S."/>
            <person name="Haridas S."/>
            <person name="Kuo A."/>
            <person name="Mondo S."/>
            <person name="Pangilinan J."/>
            <person name="Riley R."/>
            <person name="LaButti K."/>
            <person name="Andreopoulos B."/>
            <person name="Lipzen A."/>
            <person name="Chen C."/>
            <person name="Yan M."/>
            <person name="Daum C."/>
            <person name="Ng V."/>
            <person name="Clum A."/>
            <person name="Steindorff A."/>
            <person name="Ohm R.A."/>
            <person name="Martin F."/>
            <person name="Silar P."/>
            <person name="Natvig D.O."/>
            <person name="Lalanne C."/>
            <person name="Gautier V."/>
            <person name="Ament-Velasquez S.L."/>
            <person name="Kruys A."/>
            <person name="Hutchinson M.I."/>
            <person name="Powell A.J."/>
            <person name="Barry K."/>
            <person name="Miller A.N."/>
            <person name="Grigoriev I.V."/>
            <person name="Debuchy R."/>
            <person name="Gladieux P."/>
            <person name="Hiltunen Thoren M."/>
            <person name="Johannesson H."/>
        </authorList>
    </citation>
    <scope>NUCLEOTIDE SEQUENCE</scope>
    <source>
        <strain evidence="4">PSN243</strain>
    </source>
</reference>
<feature type="domain" description="FAS1" evidence="3">
    <location>
        <begin position="248"/>
        <end position="403"/>
    </location>
</feature>
<dbReference type="PROSITE" id="PS50213">
    <property type="entry name" value="FAS1"/>
    <property type="match status" value="2"/>
</dbReference>
<dbReference type="PANTHER" id="PTHR10900">
    <property type="entry name" value="PERIOSTIN-RELATED"/>
    <property type="match status" value="1"/>
</dbReference>
<dbReference type="InterPro" id="IPR000782">
    <property type="entry name" value="FAS1_domain"/>
</dbReference>
<feature type="chain" id="PRO_5043967568" evidence="2">
    <location>
        <begin position="19"/>
        <end position="446"/>
    </location>
</feature>
<evidence type="ECO:0000256" key="1">
    <source>
        <dbReference type="SAM" id="MobiDB-lite"/>
    </source>
</evidence>